<dbReference type="OrthoDB" id="5647572at2"/>
<dbReference type="Proteomes" id="UP000055035">
    <property type="component" value="Unassembled WGS sequence"/>
</dbReference>
<dbReference type="AlphaFoldDB" id="A0A0W0VCQ6"/>
<evidence type="ECO:0000313" key="1">
    <source>
        <dbReference type="EMBL" id="KTD17661.1"/>
    </source>
</evidence>
<organism evidence="1 2">
    <name type="scientific">Legionella jordanis</name>
    <dbReference type="NCBI Taxonomy" id="456"/>
    <lineage>
        <taxon>Bacteria</taxon>
        <taxon>Pseudomonadati</taxon>
        <taxon>Pseudomonadota</taxon>
        <taxon>Gammaproteobacteria</taxon>
        <taxon>Legionellales</taxon>
        <taxon>Legionellaceae</taxon>
        <taxon>Legionella</taxon>
    </lineage>
</organism>
<keyword evidence="2" id="KW-1185">Reference proteome</keyword>
<sequence length="207" mass="24602">MNQRLFWNFEIKQESSLDWPALPSEEKDAIKWEARFFWPENEIIVLHGLDEQFMDLTRYEIKRREDCYILLEDFDYNIKKRKGNIVYKPQLHMQHQIRGFAKKINLEHSAPETVLPGRTVESISTLLNKLQQGEEITVHKIALIYPFPTQPTVKLELARLHVHGKIYFTVCVEGRSFNLVRLITQYLLPGKKAVDYVNFLKRQLHHD</sequence>
<proteinExistence type="predicted"/>
<accession>A0A0W0VCQ6</accession>
<dbReference type="RefSeq" id="WP_058471394.1">
    <property type="nucleotide sequence ID" value="NZ_CAAAIC010000015.1"/>
</dbReference>
<reference evidence="1 2" key="1">
    <citation type="submission" date="2015-11" db="EMBL/GenBank/DDBJ databases">
        <title>Genomic analysis of 38 Legionella species identifies large and diverse effector repertoires.</title>
        <authorList>
            <person name="Burstein D."/>
            <person name="Amaro F."/>
            <person name="Zusman T."/>
            <person name="Lifshitz Z."/>
            <person name="Cohen O."/>
            <person name="Gilbert J.A."/>
            <person name="Pupko T."/>
            <person name="Shuman H.A."/>
            <person name="Segal G."/>
        </authorList>
    </citation>
    <scope>NUCLEOTIDE SEQUENCE [LARGE SCALE GENOMIC DNA]</scope>
    <source>
        <strain evidence="1 2">BL-540</strain>
    </source>
</reference>
<gene>
    <name evidence="1" type="ORF">Ljor_1967</name>
</gene>
<evidence type="ECO:0000313" key="2">
    <source>
        <dbReference type="Proteomes" id="UP000055035"/>
    </source>
</evidence>
<protein>
    <submittedName>
        <fullName evidence="1">Uncharacterized protein</fullName>
    </submittedName>
</protein>
<dbReference type="PATRIC" id="fig|456.5.peg.2093"/>
<name>A0A0W0VCQ6_9GAMM</name>
<comment type="caution">
    <text evidence="1">The sequence shown here is derived from an EMBL/GenBank/DDBJ whole genome shotgun (WGS) entry which is preliminary data.</text>
</comment>
<dbReference type="STRING" id="456.Ljor_1967"/>
<dbReference type="EMBL" id="LNYJ01000011">
    <property type="protein sequence ID" value="KTD17661.1"/>
    <property type="molecule type" value="Genomic_DNA"/>
</dbReference>